<keyword evidence="2" id="KW-1185">Reference proteome</keyword>
<accession>A0A0M3AR03</accession>
<dbReference type="AlphaFoldDB" id="A0A0M3AR03"/>
<dbReference type="PATRIC" id="fig|56193.3.peg.2087"/>
<organism evidence="1 2">
    <name type="scientific">Sphingobium chungbukense</name>
    <dbReference type="NCBI Taxonomy" id="56193"/>
    <lineage>
        <taxon>Bacteria</taxon>
        <taxon>Pseudomonadati</taxon>
        <taxon>Pseudomonadota</taxon>
        <taxon>Alphaproteobacteria</taxon>
        <taxon>Sphingomonadales</taxon>
        <taxon>Sphingomonadaceae</taxon>
        <taxon>Sphingobium</taxon>
    </lineage>
</organism>
<dbReference type="EMBL" id="LBIC01000004">
    <property type="protein sequence ID" value="KKW92265.1"/>
    <property type="molecule type" value="Genomic_DNA"/>
</dbReference>
<evidence type="ECO:0000313" key="2">
    <source>
        <dbReference type="Proteomes" id="UP000033874"/>
    </source>
</evidence>
<dbReference type="STRING" id="56193.YP76_10055"/>
<reference evidence="1 2" key="1">
    <citation type="submission" date="2015-04" db="EMBL/GenBank/DDBJ databases">
        <title>Genome sequence of aromatic hydrocarbons-degrading Sphingobium chungbukense DJ77.</title>
        <authorList>
            <person name="Kim Y.-C."/>
            <person name="Chae J.-C."/>
        </authorList>
    </citation>
    <scope>NUCLEOTIDE SEQUENCE [LARGE SCALE GENOMIC DNA]</scope>
    <source>
        <strain evidence="1 2">DJ77</strain>
    </source>
</reference>
<comment type="caution">
    <text evidence="1">The sequence shown here is derived from an EMBL/GenBank/DDBJ whole genome shotgun (WGS) entry which is preliminary data.</text>
</comment>
<evidence type="ECO:0000313" key="1">
    <source>
        <dbReference type="EMBL" id="KKW92265.1"/>
    </source>
</evidence>
<name>A0A0M3AR03_9SPHN</name>
<gene>
    <name evidence="1" type="ORF">YP76_10055</name>
</gene>
<proteinExistence type="predicted"/>
<dbReference type="Proteomes" id="UP000033874">
    <property type="component" value="Unassembled WGS sequence"/>
</dbReference>
<protein>
    <submittedName>
        <fullName evidence="1">Uncharacterized protein</fullName>
    </submittedName>
</protein>
<sequence length="68" mass="8117">MGLMTDPLKEEIEVFLRLTGMKPTRFSISATRDRHFVRKVRKGRRVWPETAERVRAFMRNYDPHAEAK</sequence>